<feature type="region of interest" description="Disordered" evidence="6">
    <location>
        <begin position="372"/>
        <end position="441"/>
    </location>
</feature>
<dbReference type="Proteomes" id="UP001516023">
    <property type="component" value="Unassembled WGS sequence"/>
</dbReference>
<feature type="transmembrane region" description="Helical" evidence="7">
    <location>
        <begin position="811"/>
        <end position="833"/>
    </location>
</feature>
<dbReference type="PANTHER" id="PTHR12266:SF0">
    <property type="entry name" value="MITOCHONDRIAL SODIUM_CALCIUM EXCHANGER PROTEIN"/>
    <property type="match status" value="1"/>
</dbReference>
<feature type="transmembrane region" description="Helical" evidence="7">
    <location>
        <begin position="740"/>
        <end position="761"/>
    </location>
</feature>
<dbReference type="Gene3D" id="1.20.1420.30">
    <property type="entry name" value="NCX, central ion-binding region"/>
    <property type="match status" value="2"/>
</dbReference>
<evidence type="ECO:0000256" key="6">
    <source>
        <dbReference type="SAM" id="MobiDB-lite"/>
    </source>
</evidence>
<feature type="transmembrane region" description="Helical" evidence="7">
    <location>
        <begin position="699"/>
        <end position="719"/>
    </location>
</feature>
<dbReference type="PANTHER" id="PTHR12266">
    <property type="entry name" value="NA+/CA2+ K+ INDEPENDENT EXCHANGER"/>
    <property type="match status" value="1"/>
</dbReference>
<evidence type="ECO:0000256" key="4">
    <source>
        <dbReference type="ARBA" id="ARBA00022989"/>
    </source>
</evidence>
<feature type="compositionally biased region" description="Polar residues" evidence="6">
    <location>
        <begin position="374"/>
        <end position="385"/>
    </location>
</feature>
<dbReference type="AlphaFoldDB" id="A0ABD3QE86"/>
<proteinExistence type="predicted"/>
<gene>
    <name evidence="9" type="ORF">HJC23_004423</name>
</gene>
<feature type="region of interest" description="Disordered" evidence="6">
    <location>
        <begin position="455"/>
        <end position="474"/>
    </location>
</feature>
<dbReference type="InterPro" id="IPR044880">
    <property type="entry name" value="NCX_ion-bd_dom_sf"/>
</dbReference>
<sequence>MDLRNNRNNIAQYLVSPCLTSFSLFSDQRTETNTYNPNKSSINANTLMNPLHHHDHTQPHPHRRRLADKQFQTNFALLCTSCALLLLLVLTICFSEWRTMTPMTALDDSQPSAFHRRLEQEQQQQQEEITDYSSYRCDQIFTTTTTRQQQCAYATTCESTGLLLPLVFCSLSPPLWILLLFLPLLLVLTLLFRLLGSTADEYFSPSLEMFSTQMGLPPRFAGVTLLALGNGAADVSATINAIASDPENGYRMSLGALTGAAMFITTCIVGAVVVVNGGVRCRGAAVRDVLALGITLCVVGGSLAGGQVDRRTEKTFVSIYILFVLIVLIADIYHRAIMLPRLKHQIEMRERERQLEAERIAAARAAEALNAFATGSTTNDESNTIRAADGGSDTLRPSVMESSLSWAEQPTPLITSDDERTHASAPHRLEDPSHSSTSPIGNRALNAVLTALSNYNDEDNENGPEEDSHRPDGWGIESIVEGTKSWDRPIVLHGVDGILTRQHHHQPNPHADADVEGMDRYHSPYRVMEDLDAMDRVCIQQGSTGLPAYNWRGAWYDSRQELMAHLKECWRDIVEDEESGLGEKFLLICEFPMTLCRKFTIAIPCEGSYCRPLIALSLAVSPLWLGFYFQMQFQINLWDVRMAVFVSVMTILGILVIRYAPSGDGTMASYFSVPIALYGFVVAATWIDSLADKLVDVLDFLGIVLRIPNSIMGLTVLAWGNSMADLSANVTMARKGLANMAITACFAGPVFNILVGLGAGFSVLRSVTKEEIKYVQLTPSITTGFVFCFVNCVLLLTTGLLFNKGTITAGYGYFAVSLYALYIATSFVLQFLFNDQ</sequence>
<feature type="domain" description="Sodium/calcium exchanger membrane region" evidence="8">
    <location>
        <begin position="185"/>
        <end position="328"/>
    </location>
</feature>
<accession>A0ABD3QE86</accession>
<dbReference type="GO" id="GO:0016020">
    <property type="term" value="C:membrane"/>
    <property type="evidence" value="ECO:0007669"/>
    <property type="project" value="UniProtKB-SubCell"/>
</dbReference>
<evidence type="ECO:0000256" key="1">
    <source>
        <dbReference type="ARBA" id="ARBA00004141"/>
    </source>
</evidence>
<feature type="transmembrane region" description="Helical" evidence="7">
    <location>
        <begin position="642"/>
        <end position="660"/>
    </location>
</feature>
<feature type="transmembrane region" description="Helical" evidence="7">
    <location>
        <begin position="216"/>
        <end position="233"/>
    </location>
</feature>
<protein>
    <recommendedName>
        <fullName evidence="8">Sodium/calcium exchanger membrane region domain-containing protein</fullName>
    </recommendedName>
</protein>
<feature type="transmembrane region" description="Helical" evidence="7">
    <location>
        <begin position="667"/>
        <end position="687"/>
    </location>
</feature>
<feature type="transmembrane region" description="Helical" evidence="7">
    <location>
        <begin position="175"/>
        <end position="195"/>
    </location>
</feature>
<evidence type="ECO:0000256" key="5">
    <source>
        <dbReference type="ARBA" id="ARBA00023136"/>
    </source>
</evidence>
<evidence type="ECO:0000256" key="2">
    <source>
        <dbReference type="ARBA" id="ARBA00022448"/>
    </source>
</evidence>
<feature type="transmembrane region" description="Helical" evidence="7">
    <location>
        <begin position="781"/>
        <end position="802"/>
    </location>
</feature>
<evidence type="ECO:0000259" key="8">
    <source>
        <dbReference type="Pfam" id="PF01699"/>
    </source>
</evidence>
<dbReference type="InterPro" id="IPR051359">
    <property type="entry name" value="CaCA_antiporter"/>
</dbReference>
<evidence type="ECO:0000313" key="10">
    <source>
        <dbReference type="Proteomes" id="UP001516023"/>
    </source>
</evidence>
<keyword evidence="4 7" id="KW-1133">Transmembrane helix</keyword>
<keyword evidence="3 7" id="KW-0812">Transmembrane</keyword>
<feature type="compositionally biased region" description="Basic and acidic residues" evidence="6">
    <location>
        <begin position="417"/>
        <end position="433"/>
    </location>
</feature>
<dbReference type="InterPro" id="IPR004837">
    <property type="entry name" value="NaCa_Exmemb"/>
</dbReference>
<keyword evidence="5 7" id="KW-0472">Membrane</keyword>
<name>A0ABD3QE86_9STRA</name>
<evidence type="ECO:0000256" key="3">
    <source>
        <dbReference type="ARBA" id="ARBA00022692"/>
    </source>
</evidence>
<keyword evidence="10" id="KW-1185">Reference proteome</keyword>
<feature type="transmembrane region" description="Helical" evidence="7">
    <location>
        <begin position="253"/>
        <end position="277"/>
    </location>
</feature>
<dbReference type="Pfam" id="PF01699">
    <property type="entry name" value="Na_Ca_ex"/>
    <property type="match status" value="2"/>
</dbReference>
<reference evidence="9 10" key="1">
    <citation type="journal article" date="2020" name="G3 (Bethesda)">
        <title>Improved Reference Genome for Cyclotella cryptica CCMP332, a Model for Cell Wall Morphogenesis, Salinity Adaptation, and Lipid Production in Diatoms (Bacillariophyta).</title>
        <authorList>
            <person name="Roberts W.R."/>
            <person name="Downey K.M."/>
            <person name="Ruck E.C."/>
            <person name="Traller J.C."/>
            <person name="Alverson A.J."/>
        </authorList>
    </citation>
    <scope>NUCLEOTIDE SEQUENCE [LARGE SCALE GENOMIC DNA]</scope>
    <source>
        <strain evidence="9 10">CCMP332</strain>
    </source>
</reference>
<feature type="transmembrane region" description="Helical" evidence="7">
    <location>
        <begin position="613"/>
        <end position="630"/>
    </location>
</feature>
<feature type="compositionally biased region" description="Acidic residues" evidence="6">
    <location>
        <begin position="456"/>
        <end position="465"/>
    </location>
</feature>
<dbReference type="EMBL" id="JABMIG020000044">
    <property type="protein sequence ID" value="KAL3798672.1"/>
    <property type="molecule type" value="Genomic_DNA"/>
</dbReference>
<evidence type="ECO:0000313" key="9">
    <source>
        <dbReference type="EMBL" id="KAL3798672.1"/>
    </source>
</evidence>
<feature type="transmembrane region" description="Helical" evidence="7">
    <location>
        <begin position="289"/>
        <end position="308"/>
    </location>
</feature>
<feature type="transmembrane region" description="Helical" evidence="7">
    <location>
        <begin position="75"/>
        <end position="97"/>
    </location>
</feature>
<feature type="domain" description="Sodium/calcium exchanger membrane region" evidence="8">
    <location>
        <begin position="676"/>
        <end position="827"/>
    </location>
</feature>
<feature type="compositionally biased region" description="Polar residues" evidence="6">
    <location>
        <begin position="400"/>
        <end position="414"/>
    </location>
</feature>
<feature type="transmembrane region" description="Helical" evidence="7">
    <location>
        <begin position="314"/>
        <end position="333"/>
    </location>
</feature>
<keyword evidence="2" id="KW-0813">Transport</keyword>
<evidence type="ECO:0000256" key="7">
    <source>
        <dbReference type="SAM" id="Phobius"/>
    </source>
</evidence>
<comment type="subcellular location">
    <subcellularLocation>
        <location evidence="1">Membrane</location>
        <topology evidence="1">Multi-pass membrane protein</topology>
    </subcellularLocation>
</comment>
<comment type="caution">
    <text evidence="9">The sequence shown here is derived from an EMBL/GenBank/DDBJ whole genome shotgun (WGS) entry which is preliminary data.</text>
</comment>
<organism evidence="9 10">
    <name type="scientific">Cyclotella cryptica</name>
    <dbReference type="NCBI Taxonomy" id="29204"/>
    <lineage>
        <taxon>Eukaryota</taxon>
        <taxon>Sar</taxon>
        <taxon>Stramenopiles</taxon>
        <taxon>Ochrophyta</taxon>
        <taxon>Bacillariophyta</taxon>
        <taxon>Coscinodiscophyceae</taxon>
        <taxon>Thalassiosirophycidae</taxon>
        <taxon>Stephanodiscales</taxon>
        <taxon>Stephanodiscaceae</taxon>
        <taxon>Cyclotella</taxon>
    </lineage>
</organism>